<name>A0AB34G8E0_ESCRO</name>
<feature type="domain" description="PH" evidence="19">
    <location>
        <begin position="1"/>
        <end position="116"/>
    </location>
</feature>
<dbReference type="PROSITE" id="PS50222">
    <property type="entry name" value="EF_HAND_2"/>
    <property type="match status" value="1"/>
</dbReference>
<evidence type="ECO:0000256" key="12">
    <source>
        <dbReference type="ARBA" id="ARBA00023674"/>
    </source>
</evidence>
<dbReference type="SUPFAM" id="SSF55550">
    <property type="entry name" value="SH2 domain"/>
    <property type="match status" value="2"/>
</dbReference>
<dbReference type="CDD" id="cd00275">
    <property type="entry name" value="C2_PLC_like"/>
    <property type="match status" value="1"/>
</dbReference>
<dbReference type="Pfam" id="PF00017">
    <property type="entry name" value="SH2"/>
    <property type="match status" value="2"/>
</dbReference>
<dbReference type="FunFam" id="2.60.40.150:FF:000067">
    <property type="entry name" value="1-phosphatidylinositol 4,5-bisphosphate phosphodiesterase gamma"/>
    <property type="match status" value="1"/>
</dbReference>
<evidence type="ECO:0000259" key="17">
    <source>
        <dbReference type="PROSITE" id="PS50001"/>
    </source>
</evidence>
<comment type="cofactor">
    <cofactor evidence="1">
        <name>Ca(2+)</name>
        <dbReference type="ChEBI" id="CHEBI:29108"/>
    </cofactor>
</comment>
<dbReference type="PRINTS" id="PR00390">
    <property type="entry name" value="PHPHLIPASEC"/>
</dbReference>
<dbReference type="Pfam" id="PF00018">
    <property type="entry name" value="SH3_1"/>
    <property type="match status" value="1"/>
</dbReference>
<dbReference type="InterPro" id="IPR000909">
    <property type="entry name" value="PLipase_C_PInositol-sp_X_dom"/>
</dbReference>
<dbReference type="PROSITE" id="PS50008">
    <property type="entry name" value="PIPLC_Y_DOMAIN"/>
    <property type="match status" value="1"/>
</dbReference>
<dbReference type="InterPro" id="IPR017946">
    <property type="entry name" value="PLC-like_Pdiesterase_TIM-brl"/>
</dbReference>
<dbReference type="Gene3D" id="3.30.505.10">
    <property type="entry name" value="SH2 domain"/>
    <property type="match status" value="2"/>
</dbReference>
<gene>
    <name evidence="23" type="ORF">J1605_015843</name>
</gene>
<dbReference type="FunFam" id="3.20.20.190:FF:000007">
    <property type="entry name" value="1-phosphatidylinositol 4,5-bisphosphate phosphodiesterase gamma"/>
    <property type="match status" value="1"/>
</dbReference>
<dbReference type="InterPro" id="IPR036028">
    <property type="entry name" value="SH3-like_dom_sf"/>
</dbReference>
<dbReference type="FunFam" id="3.20.20.190:FF:000004">
    <property type="entry name" value="1-phosphatidylinositol 4,5-bisphosphate phosphodiesterase gamma"/>
    <property type="match status" value="1"/>
</dbReference>
<dbReference type="PROSITE" id="PS50003">
    <property type="entry name" value="PH_DOMAIN"/>
    <property type="match status" value="2"/>
</dbReference>
<keyword evidence="24" id="KW-1185">Reference proteome</keyword>
<dbReference type="GO" id="GO:0005509">
    <property type="term" value="F:calcium ion binding"/>
    <property type="evidence" value="ECO:0007669"/>
    <property type="project" value="InterPro"/>
</dbReference>
<evidence type="ECO:0000256" key="16">
    <source>
        <dbReference type="SAM" id="MobiDB-lite"/>
    </source>
</evidence>
<feature type="domain" description="EF-hand" evidence="22">
    <location>
        <begin position="126"/>
        <end position="161"/>
    </location>
</feature>
<dbReference type="GO" id="GO:0048015">
    <property type="term" value="P:phosphatidylinositol-mediated signaling"/>
    <property type="evidence" value="ECO:0007669"/>
    <property type="project" value="TreeGrafter"/>
</dbReference>
<dbReference type="PROSITE" id="PS00018">
    <property type="entry name" value="EF_HAND_1"/>
    <property type="match status" value="1"/>
</dbReference>
<dbReference type="FunFam" id="2.30.30.40:FF:000051">
    <property type="entry name" value="1-phosphatidylinositol 4,5-bisphosphate phosphodiesterase gamma"/>
    <property type="match status" value="1"/>
</dbReference>
<dbReference type="InterPro" id="IPR018247">
    <property type="entry name" value="EF_Hand_1_Ca_BS"/>
</dbReference>
<evidence type="ECO:0000259" key="19">
    <source>
        <dbReference type="PROSITE" id="PS50003"/>
    </source>
</evidence>
<feature type="domain" description="SH3" evidence="18">
    <location>
        <begin position="813"/>
        <end position="873"/>
    </location>
</feature>
<organism evidence="23 24">
    <name type="scientific">Eschrichtius robustus</name>
    <name type="common">California gray whale</name>
    <name type="synonym">Eschrichtius gibbosus</name>
    <dbReference type="NCBI Taxonomy" id="9764"/>
    <lineage>
        <taxon>Eukaryota</taxon>
        <taxon>Metazoa</taxon>
        <taxon>Chordata</taxon>
        <taxon>Craniata</taxon>
        <taxon>Vertebrata</taxon>
        <taxon>Euteleostomi</taxon>
        <taxon>Mammalia</taxon>
        <taxon>Eutheria</taxon>
        <taxon>Laurasiatheria</taxon>
        <taxon>Artiodactyla</taxon>
        <taxon>Whippomorpha</taxon>
        <taxon>Cetacea</taxon>
        <taxon>Mysticeti</taxon>
        <taxon>Eschrichtiidae</taxon>
        <taxon>Eschrichtius</taxon>
    </lineage>
</organism>
<dbReference type="SUPFAM" id="SSF51695">
    <property type="entry name" value="PLC-like phosphodiesterases"/>
    <property type="match status" value="1"/>
</dbReference>
<dbReference type="SUPFAM" id="SSF50044">
    <property type="entry name" value="SH3-domain"/>
    <property type="match status" value="1"/>
</dbReference>
<dbReference type="GO" id="GO:0032587">
    <property type="term" value="C:ruffle membrane"/>
    <property type="evidence" value="ECO:0007669"/>
    <property type="project" value="TreeGrafter"/>
</dbReference>
<feature type="domain" description="PI-PLC Y-box" evidence="21">
    <location>
        <begin position="1143"/>
        <end position="1260"/>
    </location>
</feature>
<evidence type="ECO:0000256" key="3">
    <source>
        <dbReference type="ARBA" id="ARBA00022443"/>
    </source>
</evidence>
<dbReference type="PROSITE" id="PS50002">
    <property type="entry name" value="SH3"/>
    <property type="match status" value="1"/>
</dbReference>
<keyword evidence="11" id="KW-0807">Transducer</keyword>
<keyword evidence="5" id="KW-0677">Repeat</keyword>
<dbReference type="GO" id="GO:0051209">
    <property type="term" value="P:release of sequestered calcium ion into cytosol"/>
    <property type="evidence" value="ECO:0007669"/>
    <property type="project" value="TreeGrafter"/>
</dbReference>
<dbReference type="GO" id="GO:0010634">
    <property type="term" value="P:positive regulation of epithelial cell migration"/>
    <property type="evidence" value="ECO:0007669"/>
    <property type="project" value="TreeGrafter"/>
</dbReference>
<keyword evidence="8 15" id="KW-0442">Lipid degradation</keyword>
<dbReference type="PANTHER" id="PTHR10336">
    <property type="entry name" value="PHOSPHOINOSITIDE-SPECIFIC PHOSPHOLIPASE C FAMILY PROTEIN"/>
    <property type="match status" value="1"/>
</dbReference>
<keyword evidence="7" id="KW-0106">Calcium</keyword>
<evidence type="ECO:0000256" key="2">
    <source>
        <dbReference type="ARBA" id="ARBA00012368"/>
    </source>
</evidence>
<feature type="domain" description="PH" evidence="19">
    <location>
        <begin position="1085"/>
        <end position="1121"/>
    </location>
</feature>
<dbReference type="SUPFAM" id="SSF49562">
    <property type="entry name" value="C2 domain (Calcium/lipid-binding domain, CaLB)"/>
    <property type="match status" value="1"/>
</dbReference>
<dbReference type="InterPro" id="IPR056586">
    <property type="entry name" value="EF-hand_PLCG1"/>
</dbReference>
<evidence type="ECO:0000256" key="9">
    <source>
        <dbReference type="ARBA" id="ARBA00022999"/>
    </source>
</evidence>
<feature type="domain" description="SH2" evidence="17">
    <location>
        <begin position="572"/>
        <end position="679"/>
    </location>
</feature>
<dbReference type="PRINTS" id="PR00401">
    <property type="entry name" value="SH2DOMAIN"/>
</dbReference>
<accession>A0AB34G8E0</accession>
<sequence length="1692" mass="190463">MRKHQVCHWTRPDGNLSEKVGLAHAEAQSADPERPQPDLDLLPAFLVDIREIKEIRPGKTSRDFDRYQEDPAFRPDQSHCFVILYGMEFRLKTLSLQATSEDEVNMWIKGLTWLMEDTLQAATPLQIERWLRKQFYSVDRNREDRISAKDLKNMLSQVNYRVPNMRFLRERLTDLEQRTSDITYGQFAQLYRSLMYSAQKTMDLPFLEASALRVGERPELCRVSLPEFQQFLLEYQGVGLGWGWARVPAERGWAHHGMEAPHMPHPPTHQELWAVDRLQVQEFMLSFLRDPLREIEEPYFFLDEGRGSSSLLFAFAPGQFVTFLFSKENSIWNSQLDAVCPDTMNNPLSHYWISSSHNTYLTGDQFSSESSLEAYARCLRMGCRCIELDCWDGPDGMPVIYHGHTLTTKIKFSDVLHTIKEHAFVASEYPVILSIEDHCSIAQQRNMAQYFKKVLGDTLLTKPVDIAADGLPSPSQLKRKILIKHKKLAEGSAYEEVPTSVMYSENDISNSIKNGILYLEDPVNHEWYPHYFVLTSSKIYYSEETSSDQGNEDEEEPKEASGSTELHSNEKWFHGKLGAGRDGRHIAERLLTEYCIETGAPDGSFLVRESETFVGDYTLSFWRNGKVQHCRIHSRQDAGTPKFFLTDNLVFDSLYDLITHYQQVPLRCNEFEMRLSEPVPQTNAHESKEWYHASLTRAQAEHMLMRVPRDGAFLVRKRNEPNSYAISFRAEGKIKHCRVQQEGQTVMLGNSEFDSLVDLVSYYEKHPLYRKMKLRYPINEEALEKIGTAEPDYGALYEGRNPGFYVEANPMPTFKCAVKALFDYKAQREDELTFTKSAIIQNVEKQEGGWWRGDYGGKKQLWFPSNYVEEMVSPAALEPEREVRPEPRWWDGAPVPRLPSCAHATTGRVSVPARAQPLTCSPVCPAVAAVSDERGPRSCVHTPACQMHFPCVGTVGLLTVRGLCLPQHLDENSPLGDLLRGVLDVPACQIGAVDGAAGELTPTVLMGWSVGVTEAWGQGGEGHAAWGGGDSLLGYSVLSCEAGLAEQCRLLTGCGVGTQARLSPALHSSPSLPAIRPEGKNNRLFVFSISMASVAHWSLDVAADSQEELQDWVKKIREVAQTADARLTEGKMMERRKKIALELSELVVYCRPVPFDEEKIGTERACYRDMSSFPETKAEKYVNKAKGKKFLQYNRLQLSRIYPKGQRLDSSNYDPLPMWICGSQLVALNFQTPDKPMQMNQALFLAGGHCGYVLQPSIMRDEAFDPFDKSSLRGLEPCAICIEVLGARHLPKNGRGIVCPFVEIEVAGAEYDSTKQKTEFVVDNGLNPMWPAKPFHFQISNPEFAFLRFVVYEEDMFSDQNFLAQATFPVKGLKTGYRAVPLKNNYSEDLELASLLVKVDVFPAKQENGDLSPFGGASLRERGCDTSGQLFHGRAREGSFEARYQQPFEDFRISQEHLADHFDSRERRAEEHRACLERRTQHKGTLPTTRSITQPDRRGAAWEHSSTGQLGCGGLPREGQRRRPSPGVPPGAGTVTTCPRPQQHLRATGGRGPRGWTCWAVVPPACGLDASLKHPLTRVDLFGRWTCWVATPPAWSARTCLHSRHVPRDPQRGDSSVRTIGASGARMEKPVTKAAVKLGTVPVRSGNSCTQVTCPPSARHPPQPQQAGCEPQIRLKTTFPVASKDLGSESAG</sequence>
<evidence type="ECO:0000256" key="5">
    <source>
        <dbReference type="ARBA" id="ARBA00022737"/>
    </source>
</evidence>
<comment type="catalytic activity">
    <reaction evidence="12">
        <text>a 1,2-diacyl-sn-glycero-3-phospho-(1D-myo-inositol-4,5-bisphosphate) + H2O = 1D-myo-inositol 1,4,5-trisphosphate + a 1,2-diacyl-sn-glycerol + H(+)</text>
        <dbReference type="Rhea" id="RHEA:33179"/>
        <dbReference type="ChEBI" id="CHEBI:15377"/>
        <dbReference type="ChEBI" id="CHEBI:15378"/>
        <dbReference type="ChEBI" id="CHEBI:17815"/>
        <dbReference type="ChEBI" id="CHEBI:58456"/>
        <dbReference type="ChEBI" id="CHEBI:203600"/>
        <dbReference type="EC" id="3.1.4.11"/>
    </reaction>
    <physiologicalReaction direction="left-to-right" evidence="12">
        <dbReference type="Rhea" id="RHEA:33180"/>
    </physiologicalReaction>
</comment>
<feature type="region of interest" description="Disordered" evidence="16">
    <location>
        <begin position="544"/>
        <end position="566"/>
    </location>
</feature>
<dbReference type="FunFam" id="3.30.505.10:FF:000011">
    <property type="entry name" value="1-phosphatidylinositol 4,5-bisphosphate phosphodiesterase gamma"/>
    <property type="match status" value="1"/>
</dbReference>
<feature type="domain" description="C2" evidence="20">
    <location>
        <begin position="1261"/>
        <end position="1384"/>
    </location>
</feature>
<dbReference type="SMART" id="SM00252">
    <property type="entry name" value="SH2"/>
    <property type="match status" value="2"/>
</dbReference>
<proteinExistence type="predicted"/>
<dbReference type="PROSITE" id="PS50004">
    <property type="entry name" value="C2"/>
    <property type="match status" value="1"/>
</dbReference>
<dbReference type="Pfam" id="PF00387">
    <property type="entry name" value="PI-PLC-Y"/>
    <property type="match status" value="1"/>
</dbReference>
<keyword evidence="10 15" id="KW-0443">Lipid metabolism</keyword>
<dbReference type="InterPro" id="IPR035023">
    <property type="entry name" value="PLC-gamma_C-SH2"/>
</dbReference>
<dbReference type="InterPro" id="IPR035892">
    <property type="entry name" value="C2_domain_sf"/>
</dbReference>
<dbReference type="SMART" id="SM00326">
    <property type="entry name" value="SH3"/>
    <property type="match status" value="1"/>
</dbReference>
<dbReference type="SMART" id="SM00149">
    <property type="entry name" value="PLCYc"/>
    <property type="match status" value="1"/>
</dbReference>
<dbReference type="PANTHER" id="PTHR10336:SF173">
    <property type="entry name" value="1-PHOSPHATIDYLINOSITOL 4,5-BISPHOSPHATE PHOSPHODIESTERASE GAMMA-1"/>
    <property type="match status" value="1"/>
</dbReference>
<evidence type="ECO:0000256" key="7">
    <source>
        <dbReference type="ARBA" id="ARBA00022837"/>
    </source>
</evidence>
<evidence type="ECO:0000256" key="1">
    <source>
        <dbReference type="ARBA" id="ARBA00001913"/>
    </source>
</evidence>
<dbReference type="EMBL" id="JAIQCJ010002467">
    <property type="protein sequence ID" value="KAJ8776117.1"/>
    <property type="molecule type" value="Genomic_DNA"/>
</dbReference>
<dbReference type="Proteomes" id="UP001159641">
    <property type="component" value="Unassembled WGS sequence"/>
</dbReference>
<dbReference type="InterPro" id="IPR000980">
    <property type="entry name" value="SH2"/>
</dbReference>
<keyword evidence="3 14" id="KW-0728">SH3 domain</keyword>
<keyword evidence="9 13" id="KW-0727">SH2 domain</keyword>
<comment type="caution">
    <text evidence="23">The sequence shown here is derived from an EMBL/GenBank/DDBJ whole genome shotgun (WGS) entry which is preliminary data.</text>
</comment>
<evidence type="ECO:0000313" key="24">
    <source>
        <dbReference type="Proteomes" id="UP001159641"/>
    </source>
</evidence>
<evidence type="ECO:0000313" key="23">
    <source>
        <dbReference type="EMBL" id="KAJ8776117.1"/>
    </source>
</evidence>
<dbReference type="SUPFAM" id="SSF50729">
    <property type="entry name" value="PH domain-like"/>
    <property type="match status" value="1"/>
</dbReference>
<dbReference type="CDD" id="cd08592">
    <property type="entry name" value="PI-PLCc_gamma"/>
    <property type="match status" value="1"/>
</dbReference>
<evidence type="ECO:0000259" key="21">
    <source>
        <dbReference type="PROSITE" id="PS50008"/>
    </source>
</evidence>
<evidence type="ECO:0000256" key="4">
    <source>
        <dbReference type="ARBA" id="ARBA00022553"/>
    </source>
</evidence>
<dbReference type="CDD" id="cd09932">
    <property type="entry name" value="SH2_C-SH2_PLC_gamma_like"/>
    <property type="match status" value="1"/>
</dbReference>
<dbReference type="InterPro" id="IPR001849">
    <property type="entry name" value="PH_domain"/>
</dbReference>
<protein>
    <recommendedName>
        <fullName evidence="2 15">Phosphoinositide phospholipase C</fullName>
        <ecNumber evidence="2 15">3.1.4.11</ecNumber>
    </recommendedName>
</protein>
<dbReference type="InterPro" id="IPR035724">
    <property type="entry name" value="PLCgamma1_SH3"/>
</dbReference>
<reference evidence="23 24" key="1">
    <citation type="submission" date="2022-11" db="EMBL/GenBank/DDBJ databases">
        <title>Whole genome sequence of Eschrichtius robustus ER-17-0199.</title>
        <authorList>
            <person name="Bruniche-Olsen A."/>
            <person name="Black A.N."/>
            <person name="Fields C.J."/>
            <person name="Walden K."/>
            <person name="Dewoody J.A."/>
        </authorList>
    </citation>
    <scope>NUCLEOTIDE SEQUENCE [LARGE SCALE GENOMIC DNA]</scope>
    <source>
        <strain evidence="23">ER-17-0199</strain>
        <tissue evidence="23">Blubber</tissue>
    </source>
</reference>
<dbReference type="InterPro" id="IPR001711">
    <property type="entry name" value="PLipase_C_Pinositol-sp_Y"/>
</dbReference>
<dbReference type="SMART" id="SM00148">
    <property type="entry name" value="PLCXc"/>
    <property type="match status" value="1"/>
</dbReference>
<dbReference type="PROSITE" id="PS50007">
    <property type="entry name" value="PIPLC_X_DOMAIN"/>
    <property type="match status" value="1"/>
</dbReference>
<dbReference type="Gene3D" id="3.20.20.190">
    <property type="entry name" value="Phosphatidylinositol (PI) phosphodiesterase"/>
    <property type="match status" value="2"/>
</dbReference>
<dbReference type="GO" id="GO:0004435">
    <property type="term" value="F:phosphatidylinositol-4,5-bisphosphate phospholipase C activity"/>
    <property type="evidence" value="ECO:0007669"/>
    <property type="project" value="UniProtKB-EC"/>
</dbReference>
<dbReference type="Pfam" id="PF23329">
    <property type="entry name" value="EF_HAND_1_PLCG"/>
    <property type="match status" value="1"/>
</dbReference>
<evidence type="ECO:0000256" key="14">
    <source>
        <dbReference type="PROSITE-ProRule" id="PRU00192"/>
    </source>
</evidence>
<dbReference type="Pfam" id="PF00168">
    <property type="entry name" value="C2"/>
    <property type="match status" value="1"/>
</dbReference>
<dbReference type="CDD" id="cd13362">
    <property type="entry name" value="PH_PLC_gamma"/>
    <property type="match status" value="1"/>
</dbReference>
<dbReference type="InterPro" id="IPR001452">
    <property type="entry name" value="SH3_domain"/>
</dbReference>
<dbReference type="PROSITE" id="PS50001">
    <property type="entry name" value="SH2"/>
    <property type="match status" value="2"/>
</dbReference>
<feature type="region of interest" description="Disordered" evidence="16">
    <location>
        <begin position="1482"/>
        <end position="1552"/>
    </location>
</feature>
<evidence type="ECO:0000256" key="6">
    <source>
        <dbReference type="ARBA" id="ARBA00022801"/>
    </source>
</evidence>
<dbReference type="InterPro" id="IPR057061">
    <property type="entry name" value="PLCG_EF-hand_2"/>
</dbReference>
<dbReference type="FunFam" id="2.30.29.30:FF:000412">
    <property type="entry name" value="Phosphoinositide phospholipase C"/>
    <property type="match status" value="1"/>
</dbReference>
<evidence type="ECO:0000256" key="11">
    <source>
        <dbReference type="ARBA" id="ARBA00023224"/>
    </source>
</evidence>
<dbReference type="InterPro" id="IPR000008">
    <property type="entry name" value="C2_dom"/>
</dbReference>
<feature type="domain" description="SH2" evidence="17">
    <location>
        <begin position="690"/>
        <end position="778"/>
    </location>
</feature>
<dbReference type="GO" id="GO:0016042">
    <property type="term" value="P:lipid catabolic process"/>
    <property type="evidence" value="ECO:0007669"/>
    <property type="project" value="UniProtKB-KW"/>
</dbReference>
<evidence type="ECO:0000256" key="8">
    <source>
        <dbReference type="ARBA" id="ARBA00022963"/>
    </source>
</evidence>
<keyword evidence="4" id="KW-0597">Phosphoprotein</keyword>
<evidence type="ECO:0000259" key="18">
    <source>
        <dbReference type="PROSITE" id="PS50002"/>
    </source>
</evidence>
<dbReference type="Gene3D" id="2.30.30.40">
    <property type="entry name" value="SH3 Domains"/>
    <property type="match status" value="1"/>
</dbReference>
<dbReference type="SMART" id="SM00239">
    <property type="entry name" value="C2"/>
    <property type="match status" value="1"/>
</dbReference>
<dbReference type="InterPro" id="IPR035024">
    <property type="entry name" value="PLC-gamma_N-SH2"/>
</dbReference>
<dbReference type="InterPro" id="IPR011993">
    <property type="entry name" value="PH-like_dom_sf"/>
</dbReference>
<feature type="region of interest" description="Disordered" evidence="16">
    <location>
        <begin position="1606"/>
        <end position="1628"/>
    </location>
</feature>
<dbReference type="Pfam" id="PF23583">
    <property type="entry name" value="EF_HAND_2_PLCG"/>
    <property type="match status" value="1"/>
</dbReference>
<keyword evidence="6 15" id="KW-0378">Hydrolase</keyword>
<dbReference type="CDD" id="cd11970">
    <property type="entry name" value="SH3_PLCgamma1"/>
    <property type="match status" value="1"/>
</dbReference>
<evidence type="ECO:0000256" key="10">
    <source>
        <dbReference type="ARBA" id="ARBA00023098"/>
    </source>
</evidence>
<dbReference type="CDD" id="cd10341">
    <property type="entry name" value="SH2_N-SH2_PLC_gamma_like"/>
    <property type="match status" value="1"/>
</dbReference>
<dbReference type="FunFam" id="3.30.505.10:FF:000009">
    <property type="entry name" value="1-phosphatidylinositol 4,5-bisphosphate phosphodiesterase gamma"/>
    <property type="match status" value="1"/>
</dbReference>
<evidence type="ECO:0000256" key="15">
    <source>
        <dbReference type="RuleBase" id="RU361133"/>
    </source>
</evidence>
<dbReference type="Pfam" id="PF00388">
    <property type="entry name" value="PI-PLC-X"/>
    <property type="match status" value="1"/>
</dbReference>
<dbReference type="InterPro" id="IPR002048">
    <property type="entry name" value="EF_hand_dom"/>
</dbReference>
<evidence type="ECO:0000259" key="22">
    <source>
        <dbReference type="PROSITE" id="PS50222"/>
    </source>
</evidence>
<evidence type="ECO:0000259" key="20">
    <source>
        <dbReference type="PROSITE" id="PS50004"/>
    </source>
</evidence>
<dbReference type="Gene3D" id="2.60.40.150">
    <property type="entry name" value="C2 domain"/>
    <property type="match status" value="1"/>
</dbReference>
<dbReference type="GO" id="GO:0046488">
    <property type="term" value="P:phosphatidylinositol metabolic process"/>
    <property type="evidence" value="ECO:0007669"/>
    <property type="project" value="TreeGrafter"/>
</dbReference>
<evidence type="ECO:0000256" key="13">
    <source>
        <dbReference type="PROSITE-ProRule" id="PRU00191"/>
    </source>
</evidence>
<dbReference type="InterPro" id="IPR001192">
    <property type="entry name" value="PI-PLC_fam"/>
</dbReference>
<dbReference type="Gene3D" id="2.30.29.30">
    <property type="entry name" value="Pleckstrin-homology domain (PH domain)/Phosphotyrosine-binding domain (PTB)"/>
    <property type="match status" value="1"/>
</dbReference>
<dbReference type="InterPro" id="IPR036860">
    <property type="entry name" value="SH2_dom_sf"/>
</dbReference>
<dbReference type="EC" id="3.1.4.11" evidence="2 15"/>